<evidence type="ECO:0000313" key="2">
    <source>
        <dbReference type="EMBL" id="KAA1234610.1"/>
    </source>
</evidence>
<dbReference type="GO" id="GO:0005737">
    <property type="term" value="C:cytoplasm"/>
    <property type="evidence" value="ECO:0007669"/>
    <property type="project" value="TreeGrafter"/>
</dbReference>
<dbReference type="EMBL" id="VTZN01000701">
    <property type="protein sequence ID" value="KAA1234610.1"/>
    <property type="molecule type" value="Genomic_DNA"/>
</dbReference>
<feature type="domain" description="AMP-dependent synthetase/ligase" evidence="1">
    <location>
        <begin position="1"/>
        <end position="66"/>
    </location>
</feature>
<proteinExistence type="predicted"/>
<dbReference type="AlphaFoldDB" id="A0A5B1AGN3"/>
<dbReference type="GO" id="GO:0043041">
    <property type="term" value="P:amino acid activation for nonribosomal peptide biosynthetic process"/>
    <property type="evidence" value="ECO:0007669"/>
    <property type="project" value="TreeGrafter"/>
</dbReference>
<dbReference type="Pfam" id="PF00501">
    <property type="entry name" value="AMP-binding"/>
    <property type="match status" value="1"/>
</dbReference>
<feature type="non-terminal residue" evidence="2">
    <location>
        <position position="1"/>
    </location>
</feature>
<protein>
    <submittedName>
        <fullName evidence="2">Amino acid adenylation domain-containing protein</fullName>
    </submittedName>
</protein>
<comment type="caution">
    <text evidence="2">The sequence shown here is derived from an EMBL/GenBank/DDBJ whole genome shotgun (WGS) entry which is preliminary data.</text>
</comment>
<dbReference type="InterPro" id="IPR000873">
    <property type="entry name" value="AMP-dep_synth/lig_dom"/>
</dbReference>
<name>A0A5B1AGN3_MYCSI</name>
<gene>
    <name evidence="2" type="ORF">F0Q45_27415</name>
</gene>
<dbReference type="PANTHER" id="PTHR45527:SF1">
    <property type="entry name" value="FATTY ACID SYNTHASE"/>
    <property type="match status" value="1"/>
</dbReference>
<dbReference type="OrthoDB" id="4293110at2"/>
<dbReference type="GO" id="GO:0044550">
    <property type="term" value="P:secondary metabolite biosynthetic process"/>
    <property type="evidence" value="ECO:0007669"/>
    <property type="project" value="TreeGrafter"/>
</dbReference>
<dbReference type="Proteomes" id="UP000324701">
    <property type="component" value="Unassembled WGS sequence"/>
</dbReference>
<organism evidence="2 3">
    <name type="scientific">Mycobacterium simiae</name>
    <name type="common">Mycobacterium habana</name>
    <dbReference type="NCBI Taxonomy" id="1784"/>
    <lineage>
        <taxon>Bacteria</taxon>
        <taxon>Bacillati</taxon>
        <taxon>Actinomycetota</taxon>
        <taxon>Actinomycetes</taxon>
        <taxon>Mycobacteriales</taxon>
        <taxon>Mycobacteriaceae</taxon>
        <taxon>Mycobacterium</taxon>
        <taxon>Mycobacterium simiae complex</taxon>
    </lineage>
</organism>
<sequence length="68" mass="6931">VMNGYGPTETTMCATAFSCEGVHDPIPIGGPLDNVRVYVLDAGMCVVPPGVAGELYIAGSGVARGYRG</sequence>
<dbReference type="GO" id="GO:0031177">
    <property type="term" value="F:phosphopantetheine binding"/>
    <property type="evidence" value="ECO:0007669"/>
    <property type="project" value="TreeGrafter"/>
</dbReference>
<dbReference type="Gene3D" id="3.40.50.980">
    <property type="match status" value="1"/>
</dbReference>
<feature type="non-terminal residue" evidence="2">
    <location>
        <position position="68"/>
    </location>
</feature>
<evidence type="ECO:0000313" key="3">
    <source>
        <dbReference type="Proteomes" id="UP000324701"/>
    </source>
</evidence>
<keyword evidence="3" id="KW-1185">Reference proteome</keyword>
<accession>A0A5B1AGN3</accession>
<dbReference type="PANTHER" id="PTHR45527">
    <property type="entry name" value="NONRIBOSOMAL PEPTIDE SYNTHETASE"/>
    <property type="match status" value="1"/>
</dbReference>
<dbReference type="SUPFAM" id="SSF56801">
    <property type="entry name" value="Acetyl-CoA synthetase-like"/>
    <property type="match status" value="1"/>
</dbReference>
<dbReference type="Gene3D" id="2.30.38.10">
    <property type="entry name" value="Luciferase, Domain 3"/>
    <property type="match status" value="1"/>
</dbReference>
<reference evidence="2 3" key="1">
    <citation type="submission" date="2019-09" db="EMBL/GenBank/DDBJ databases">
        <title>Report of infection by Mycobacterium simiae a patient suffering from pulmonary tuberculosis.</title>
        <authorList>
            <person name="Mohanty P.S."/>
            <person name="Bansal A.K."/>
            <person name="Singh H."/>
            <person name="Sharma S."/>
            <person name="Patil S.A."/>
            <person name="Upadhaya P."/>
            <person name="Singh P.K."/>
            <person name="Kumar D."/>
            <person name="Kumar S."/>
            <person name="Singh R.K."/>
            <person name="Chaudhary B."/>
        </authorList>
    </citation>
    <scope>NUCLEOTIDE SEQUENCE [LARGE SCALE GENOMIC DNA]</scope>
    <source>
        <strain evidence="2 3">JAL-560-SIM</strain>
    </source>
</reference>
<evidence type="ECO:0000259" key="1">
    <source>
        <dbReference type="Pfam" id="PF00501"/>
    </source>
</evidence>